<evidence type="ECO:0000256" key="1">
    <source>
        <dbReference type="SAM" id="SignalP"/>
    </source>
</evidence>
<dbReference type="OrthoDB" id="8606053at2"/>
<dbReference type="AlphaFoldDB" id="F2BDX6"/>
<dbReference type="RefSeq" id="WP_007342938.1">
    <property type="nucleotide sequence ID" value="NZ_GL878494.1"/>
</dbReference>
<proteinExistence type="predicted"/>
<evidence type="ECO:0000313" key="3">
    <source>
        <dbReference type="Proteomes" id="UP000004105"/>
    </source>
</evidence>
<dbReference type="STRING" id="267212.GCA_001063965_01166"/>
<reference evidence="2 3" key="1">
    <citation type="submission" date="2011-02" db="EMBL/GenBank/DDBJ databases">
        <authorList>
            <person name="Muzny D."/>
            <person name="Qin X."/>
            <person name="Deng J."/>
            <person name="Jiang H."/>
            <person name="Liu Y."/>
            <person name="Qu J."/>
            <person name="Song X.-Z."/>
            <person name="Zhang L."/>
            <person name="Thornton R."/>
            <person name="Coyle M."/>
            <person name="Francisco L."/>
            <person name="Jackson L."/>
            <person name="Javaid M."/>
            <person name="Korchina V."/>
            <person name="Kovar C."/>
            <person name="Mata R."/>
            <person name="Mathew T."/>
            <person name="Ngo R."/>
            <person name="Nguyen L."/>
            <person name="Nguyen N."/>
            <person name="Okwuonu G."/>
            <person name="Ongeri F."/>
            <person name="Pham C."/>
            <person name="Simmons D."/>
            <person name="Wilczek-Boney K."/>
            <person name="Hale W."/>
            <person name="Jakkamsetti A."/>
            <person name="Pham P."/>
            <person name="Ruth R."/>
            <person name="San Lucas F."/>
            <person name="Warren J."/>
            <person name="Zhang J."/>
            <person name="Zhao Z."/>
            <person name="Zhou C."/>
            <person name="Zhu D."/>
            <person name="Lee S."/>
            <person name="Bess C."/>
            <person name="Blankenburg K."/>
            <person name="Forbes L."/>
            <person name="Fu Q."/>
            <person name="Gubbala S."/>
            <person name="Hirani K."/>
            <person name="Jayaseelan J.C."/>
            <person name="Lara F."/>
            <person name="Munidasa M."/>
            <person name="Palculict T."/>
            <person name="Patil S."/>
            <person name="Pu L.-L."/>
            <person name="Saada N."/>
            <person name="Tang L."/>
            <person name="Weissenberger G."/>
            <person name="Zhu Y."/>
            <person name="Hemphill L."/>
            <person name="Shang Y."/>
            <person name="Youmans B."/>
            <person name="Ayvaz T."/>
            <person name="Ross M."/>
            <person name="Santibanez J."/>
            <person name="Aqrawi P."/>
            <person name="Gross S."/>
            <person name="Joshi V."/>
            <person name="Fowler G."/>
            <person name="Nazareth L."/>
            <person name="Reid J."/>
            <person name="Worley K."/>
            <person name="Petrosino J."/>
            <person name="Highlander S."/>
            <person name="Gibbs R."/>
        </authorList>
    </citation>
    <scope>NUCLEOTIDE SEQUENCE [LARGE SCALE GENOMIC DNA]</scope>
    <source>
        <strain evidence="2 3">ATCC BAA-1200</strain>
    </source>
</reference>
<keyword evidence="1" id="KW-0732">Signal</keyword>
<feature type="chain" id="PRO_5003274212" description="Lipoprotein" evidence="1">
    <location>
        <begin position="25"/>
        <end position="147"/>
    </location>
</feature>
<comment type="caution">
    <text evidence="2">The sequence shown here is derived from an EMBL/GenBank/DDBJ whole genome shotgun (WGS) entry which is preliminary data.</text>
</comment>
<protein>
    <recommendedName>
        <fullName evidence="4">Lipoprotein</fullName>
    </recommendedName>
</protein>
<keyword evidence="3" id="KW-1185">Reference proteome</keyword>
<organism evidence="2 3">
    <name type="scientific">Neisseria bacilliformis ATCC BAA-1200</name>
    <dbReference type="NCBI Taxonomy" id="888742"/>
    <lineage>
        <taxon>Bacteria</taxon>
        <taxon>Pseudomonadati</taxon>
        <taxon>Pseudomonadota</taxon>
        <taxon>Betaproteobacteria</taxon>
        <taxon>Neisseriales</taxon>
        <taxon>Neisseriaceae</taxon>
        <taxon>Neisseria</taxon>
    </lineage>
</organism>
<dbReference type="HOGENOM" id="CLU_122364_0_0_4"/>
<sequence length="147" mass="15959">MNAKQTAALLLAAAALAACQSSSAVKYAKKDDLPNIRKVCIIRNDSARPVGLDRHFAAALQKRGIASETVAGYDKKLYQPECPYNLRFKSGGNDATVRKASLILRTPEYAVGAVKYSVNDEKTYRTAPDLQAQADGIIARLFEGIKK</sequence>
<accession>F2BDX6</accession>
<feature type="signal peptide" evidence="1">
    <location>
        <begin position="1"/>
        <end position="24"/>
    </location>
</feature>
<evidence type="ECO:0000313" key="2">
    <source>
        <dbReference type="EMBL" id="EGF10295.1"/>
    </source>
</evidence>
<dbReference type="EMBL" id="AFAY01000042">
    <property type="protein sequence ID" value="EGF10295.1"/>
    <property type="molecule type" value="Genomic_DNA"/>
</dbReference>
<gene>
    <name evidence="2" type="ORF">HMPREF9123_1932</name>
</gene>
<dbReference type="Proteomes" id="UP000004105">
    <property type="component" value="Unassembled WGS sequence"/>
</dbReference>
<name>F2BDX6_9NEIS</name>
<dbReference type="PROSITE" id="PS51257">
    <property type="entry name" value="PROKAR_LIPOPROTEIN"/>
    <property type="match status" value="1"/>
</dbReference>
<evidence type="ECO:0008006" key="4">
    <source>
        <dbReference type="Google" id="ProtNLM"/>
    </source>
</evidence>